<evidence type="ECO:0000313" key="8">
    <source>
        <dbReference type="Proteomes" id="UP000250358"/>
    </source>
</evidence>
<dbReference type="InterPro" id="IPR035658">
    <property type="entry name" value="TrbF"/>
</dbReference>
<dbReference type="AlphaFoldDB" id="A0A2X1ADM6"/>
<accession>A0A2X1ADM6</accession>
<gene>
    <name evidence="7" type="ORF">NCTC11165_00973</name>
</gene>
<sequence>MNPFKRPGGHYGRSPGPETPYQRAAQAWDDRIGSARVQARNWRLAALMAIGLSGGLAAGLVIQSARGVVTPWIVEVDQHGEPLAVAPAQADYTPTDAQVAWHLGRFIEQVRSIPADPVVVRENWLRAYAYTTDQGAAALSDFARTNDPFAEIGRVQVGIEVSSIIRASPTSFRVAWTERRFVDGRLAATERWTAILTVTVQPPRTADALRSNPLGVLVHAFNWSKEIN</sequence>
<keyword evidence="2" id="KW-0812">Transmembrane</keyword>
<dbReference type="Gene3D" id="3.10.450.230">
    <property type="entry name" value="VirB8 protein"/>
    <property type="match status" value="1"/>
</dbReference>
<dbReference type="Proteomes" id="UP000250358">
    <property type="component" value="Unassembled WGS sequence"/>
</dbReference>
<dbReference type="EMBL" id="UAQM01000002">
    <property type="protein sequence ID" value="SPU42988.1"/>
    <property type="molecule type" value="Genomic_DNA"/>
</dbReference>
<evidence type="ECO:0000256" key="4">
    <source>
        <dbReference type="ARBA" id="ARBA00023136"/>
    </source>
</evidence>
<dbReference type="RefSeq" id="WP_128115259.1">
    <property type="nucleotide sequence ID" value="NZ_UAQM01000002.1"/>
</dbReference>
<evidence type="ECO:0000256" key="5">
    <source>
        <dbReference type="SAM" id="MobiDB-lite"/>
    </source>
</evidence>
<dbReference type="InterPro" id="IPR032710">
    <property type="entry name" value="NTF2-like_dom_sf"/>
</dbReference>
<feature type="domain" description="Bacterial virulence protein VirB8" evidence="6">
    <location>
        <begin position="23"/>
        <end position="226"/>
    </location>
</feature>
<comment type="subcellular location">
    <subcellularLocation>
        <location evidence="1">Membrane</location>
        <topology evidence="1">Single-pass membrane protein</topology>
    </subcellularLocation>
</comment>
<dbReference type="NCBIfam" id="NF010446">
    <property type="entry name" value="PRK13872.1"/>
    <property type="match status" value="1"/>
</dbReference>
<proteinExistence type="predicted"/>
<dbReference type="SUPFAM" id="SSF54427">
    <property type="entry name" value="NTF2-like"/>
    <property type="match status" value="1"/>
</dbReference>
<evidence type="ECO:0000256" key="2">
    <source>
        <dbReference type="ARBA" id="ARBA00022692"/>
    </source>
</evidence>
<dbReference type="Pfam" id="PF04335">
    <property type="entry name" value="VirB8"/>
    <property type="match status" value="1"/>
</dbReference>
<protein>
    <submittedName>
        <fullName evidence="7">Conjugal transfer protein TrbF</fullName>
    </submittedName>
</protein>
<evidence type="ECO:0000256" key="3">
    <source>
        <dbReference type="ARBA" id="ARBA00022989"/>
    </source>
</evidence>
<reference evidence="7 8" key="1">
    <citation type="submission" date="2018-06" db="EMBL/GenBank/DDBJ databases">
        <authorList>
            <consortium name="Pathogen Informatics"/>
            <person name="Doyle S."/>
        </authorList>
    </citation>
    <scope>NUCLEOTIDE SEQUENCE [LARGE SCALE GENOMIC DNA]</scope>
    <source>
        <strain evidence="7 8">NCTC11165</strain>
    </source>
</reference>
<feature type="region of interest" description="Disordered" evidence="5">
    <location>
        <begin position="1"/>
        <end position="22"/>
    </location>
</feature>
<dbReference type="CDD" id="cd16425">
    <property type="entry name" value="TrbF"/>
    <property type="match status" value="1"/>
</dbReference>
<evidence type="ECO:0000313" key="7">
    <source>
        <dbReference type="EMBL" id="SPU42988.1"/>
    </source>
</evidence>
<keyword evidence="3" id="KW-1133">Transmembrane helix</keyword>
<dbReference type="GO" id="GO:0016020">
    <property type="term" value="C:membrane"/>
    <property type="evidence" value="ECO:0007669"/>
    <property type="project" value="UniProtKB-SubCell"/>
</dbReference>
<evidence type="ECO:0000259" key="6">
    <source>
        <dbReference type="Pfam" id="PF04335"/>
    </source>
</evidence>
<dbReference type="InterPro" id="IPR007430">
    <property type="entry name" value="VirB8"/>
</dbReference>
<keyword evidence="4" id="KW-0472">Membrane</keyword>
<name>A0A2X1ADM6_BREDI</name>
<evidence type="ECO:0000256" key="1">
    <source>
        <dbReference type="ARBA" id="ARBA00004167"/>
    </source>
</evidence>
<organism evidence="7 8">
    <name type="scientific">Brevundimonas diminuta</name>
    <name type="common">Pseudomonas diminuta</name>
    <dbReference type="NCBI Taxonomy" id="293"/>
    <lineage>
        <taxon>Bacteria</taxon>
        <taxon>Pseudomonadati</taxon>
        <taxon>Pseudomonadota</taxon>
        <taxon>Alphaproteobacteria</taxon>
        <taxon>Caulobacterales</taxon>
        <taxon>Caulobacteraceae</taxon>
        <taxon>Brevundimonas</taxon>
    </lineage>
</organism>